<dbReference type="AlphaFoldDB" id="A0A8H6HV22"/>
<dbReference type="SUPFAM" id="SSF55658">
    <property type="entry name" value="L9 N-domain-like"/>
    <property type="match status" value="1"/>
</dbReference>
<dbReference type="InterPro" id="IPR009027">
    <property type="entry name" value="Ribosomal_bL9/RNase_H1_N"/>
</dbReference>
<organism evidence="3 4">
    <name type="scientific">Ephemerocybe angulata</name>
    <dbReference type="NCBI Taxonomy" id="980116"/>
    <lineage>
        <taxon>Eukaryota</taxon>
        <taxon>Fungi</taxon>
        <taxon>Dikarya</taxon>
        <taxon>Basidiomycota</taxon>
        <taxon>Agaricomycotina</taxon>
        <taxon>Agaricomycetes</taxon>
        <taxon>Agaricomycetidae</taxon>
        <taxon>Agaricales</taxon>
        <taxon>Agaricineae</taxon>
        <taxon>Psathyrellaceae</taxon>
        <taxon>Ephemerocybe</taxon>
    </lineage>
</organism>
<evidence type="ECO:0000256" key="1">
    <source>
        <dbReference type="SAM" id="MobiDB-lite"/>
    </source>
</evidence>
<dbReference type="EMBL" id="JACGCI010000038">
    <property type="protein sequence ID" value="KAF6753733.1"/>
    <property type="molecule type" value="Genomic_DNA"/>
</dbReference>
<feature type="domain" description="Ribonuclease H1 N-terminal" evidence="2">
    <location>
        <begin position="221"/>
        <end position="263"/>
    </location>
</feature>
<gene>
    <name evidence="3" type="ORF">DFP72DRAFT_848994</name>
</gene>
<keyword evidence="4" id="KW-1185">Reference proteome</keyword>
<dbReference type="Pfam" id="PF01693">
    <property type="entry name" value="Cauli_VI"/>
    <property type="match status" value="1"/>
</dbReference>
<accession>A0A8H6HV22</accession>
<dbReference type="Proteomes" id="UP000521943">
    <property type="component" value="Unassembled WGS sequence"/>
</dbReference>
<feature type="region of interest" description="Disordered" evidence="1">
    <location>
        <begin position="86"/>
        <end position="108"/>
    </location>
</feature>
<reference evidence="3 4" key="1">
    <citation type="submission" date="2020-07" db="EMBL/GenBank/DDBJ databases">
        <title>Comparative genomics of pyrophilous fungi reveals a link between fire events and developmental genes.</title>
        <authorList>
            <consortium name="DOE Joint Genome Institute"/>
            <person name="Steindorff A.S."/>
            <person name="Carver A."/>
            <person name="Calhoun S."/>
            <person name="Stillman K."/>
            <person name="Liu H."/>
            <person name="Lipzen A."/>
            <person name="Pangilinan J."/>
            <person name="Labutti K."/>
            <person name="Bruns T.D."/>
            <person name="Grigoriev I.V."/>
        </authorList>
    </citation>
    <scope>NUCLEOTIDE SEQUENCE [LARGE SCALE GENOMIC DNA]</scope>
    <source>
        <strain evidence="3 4">CBS 144469</strain>
    </source>
</reference>
<evidence type="ECO:0000259" key="2">
    <source>
        <dbReference type="Pfam" id="PF01693"/>
    </source>
</evidence>
<dbReference type="InterPro" id="IPR011320">
    <property type="entry name" value="RNase_H1_N"/>
</dbReference>
<proteinExistence type="predicted"/>
<protein>
    <recommendedName>
        <fullName evidence="2">Ribonuclease H1 N-terminal domain-containing protein</fullName>
    </recommendedName>
</protein>
<dbReference type="OrthoDB" id="3270804at2759"/>
<evidence type="ECO:0000313" key="4">
    <source>
        <dbReference type="Proteomes" id="UP000521943"/>
    </source>
</evidence>
<sequence>MAKQSSSTLEHRVFRRTTLSLPMQELLGAVIRAFDARRYMVNAAAQGEVDYHPETCAVCNGTGFLLVPNLGEGETSDSDEDVVVKAEDSEGESQFASPLDPTPAPEAAGTTHDAAAAAVSAALASALAAATITATGGNTDNSVPAPTVPTGTIIPPAAPAMPQITTLNALGLSAPVSTPPGPVYAISAVLPGFESVGPMSANPQQPPEPANAVFTGPGEDRYYVITKGIRVGVFGGWQSTSPYVTGVASASFSRHRTLQGAYQAYETAYLRGSVLNRIRLAWNRSSEDLETISALGGLFSATGAYFVQAAGPCRSAQWPNMSRSLAFAEIGLREIFHSWTIRGPKTAQQRRQTPQMYTITRGWIPVLGAVDTPKDWTGSHNYLSDRGRLQVLNGTQEYRKGIAIYVPSQLSATFSRSRLAWICPDWEGPRSEIWDHPEMDTARRPLVKMGPHSFEPLSHISVPVDMPSSNPAMWPATRHADLLVAAIGFISLLLAAGDIEAYFTQTYLRWVILHGVPDSPPGVDREMFCVLDRMHFIITVYDLATRRRRSSQLPRAMTNGAWAQHRETLRTELRNIIWNQLLLDRYAGRPVTMIDEPIFLTLYGATVPRRRQVPRPNYRIGTN</sequence>
<name>A0A8H6HV22_9AGAR</name>
<evidence type="ECO:0000313" key="3">
    <source>
        <dbReference type="EMBL" id="KAF6753733.1"/>
    </source>
</evidence>
<comment type="caution">
    <text evidence="3">The sequence shown here is derived from an EMBL/GenBank/DDBJ whole genome shotgun (WGS) entry which is preliminary data.</text>
</comment>